<name>A0ABV2JT36_9GAMM</name>
<dbReference type="RefSeq" id="WP_354013413.1">
    <property type="nucleotide sequence ID" value="NZ_JBEPMU010000002.1"/>
</dbReference>
<keyword evidence="1" id="KW-1133">Transmembrane helix</keyword>
<dbReference type="EMBL" id="JBEPMU010000002">
    <property type="protein sequence ID" value="MET3651997.1"/>
    <property type="molecule type" value="Genomic_DNA"/>
</dbReference>
<sequence length="151" mass="17573">MTREGNAALWLTVDNFWGRYAFGFFALFLALGIIVSTHAQDLEWRFSNDRITFEQWTSYFDELAHRPGAVLTEQDQYYIINLFNDPSQPALYVFTKPSHPAYPAVVIRAVTTKNGRSQIVHHGHYVGDKDKFDTWWHEFDALDKKNIDNAK</sequence>
<evidence type="ECO:0000256" key="1">
    <source>
        <dbReference type="SAM" id="Phobius"/>
    </source>
</evidence>
<proteinExistence type="predicted"/>
<dbReference type="Proteomes" id="UP001549184">
    <property type="component" value="Unassembled WGS sequence"/>
</dbReference>
<evidence type="ECO:0000313" key="2">
    <source>
        <dbReference type="EMBL" id="MET3651997.1"/>
    </source>
</evidence>
<comment type="caution">
    <text evidence="2">The sequence shown here is derived from an EMBL/GenBank/DDBJ whole genome shotgun (WGS) entry which is preliminary data.</text>
</comment>
<evidence type="ECO:0000313" key="3">
    <source>
        <dbReference type="Proteomes" id="UP001549184"/>
    </source>
</evidence>
<protein>
    <submittedName>
        <fullName evidence="2">Uncharacterized protein</fullName>
    </submittedName>
</protein>
<keyword evidence="1" id="KW-0472">Membrane</keyword>
<reference evidence="2 3" key="1">
    <citation type="submission" date="2024-06" db="EMBL/GenBank/DDBJ databases">
        <title>Sorghum-associated microbial communities from plants grown in Nebraska, USA.</title>
        <authorList>
            <person name="Schachtman D."/>
        </authorList>
    </citation>
    <scope>NUCLEOTIDE SEQUENCE [LARGE SCALE GENOMIC DNA]</scope>
    <source>
        <strain evidence="2 3">1073</strain>
    </source>
</reference>
<keyword evidence="3" id="KW-1185">Reference proteome</keyword>
<gene>
    <name evidence="2" type="ORF">ABIC75_001719</name>
</gene>
<keyword evidence="1" id="KW-0812">Transmembrane</keyword>
<accession>A0ABV2JT36</accession>
<organism evidence="2 3">
    <name type="scientific">Dyella japonica</name>
    <dbReference type="NCBI Taxonomy" id="231455"/>
    <lineage>
        <taxon>Bacteria</taxon>
        <taxon>Pseudomonadati</taxon>
        <taxon>Pseudomonadota</taxon>
        <taxon>Gammaproteobacteria</taxon>
        <taxon>Lysobacterales</taxon>
        <taxon>Rhodanobacteraceae</taxon>
        <taxon>Dyella</taxon>
    </lineage>
</organism>
<feature type="transmembrane region" description="Helical" evidence="1">
    <location>
        <begin position="20"/>
        <end position="39"/>
    </location>
</feature>